<proteinExistence type="predicted"/>
<evidence type="ECO:0000313" key="3">
    <source>
        <dbReference type="Proteomes" id="UP000016487"/>
    </source>
</evidence>
<protein>
    <submittedName>
        <fullName evidence="2">Uncharacterized protein</fullName>
    </submittedName>
</protein>
<dbReference type="EMBL" id="AHBZ03000027">
    <property type="protein sequence ID" value="KAF7764856.1"/>
    <property type="molecule type" value="Genomic_DNA"/>
</dbReference>
<dbReference type="AlphaFoldDB" id="A0AAD4AF69"/>
<evidence type="ECO:0000313" key="2">
    <source>
        <dbReference type="EMBL" id="KAF7764856.1"/>
    </source>
</evidence>
<reference evidence="2" key="2">
    <citation type="submission" date="2015-03" db="EMBL/GenBank/DDBJ databases">
        <title>Genome sequence of Pseudoalteromonas citrea.</title>
        <authorList>
            <person name="Xie B.-B."/>
            <person name="Rong J.-C."/>
            <person name="Qin Q.-L."/>
            <person name="Zhang Y.-Z."/>
        </authorList>
    </citation>
    <scope>NUCLEOTIDE SEQUENCE</scope>
    <source>
        <strain evidence="2">DSM 8771</strain>
    </source>
</reference>
<dbReference type="Proteomes" id="UP000016487">
    <property type="component" value="Unassembled WGS sequence"/>
</dbReference>
<feature type="transmembrane region" description="Helical" evidence="1">
    <location>
        <begin position="21"/>
        <end position="38"/>
    </location>
</feature>
<accession>A0AAD4AF69</accession>
<reference evidence="2" key="1">
    <citation type="journal article" date="2012" name="J. Bacteriol.">
        <title>Genome sequences of type strains of seven species of the marine bacterium Pseudoalteromonas.</title>
        <authorList>
            <person name="Xie B.B."/>
            <person name="Shu Y.L."/>
            <person name="Qin Q.L."/>
            <person name="Rong J.C."/>
            <person name="Zhang X.Y."/>
            <person name="Chen X.L."/>
            <person name="Shi M."/>
            <person name="He H.L."/>
            <person name="Zhou B.C."/>
            <person name="Zhang Y.Z."/>
        </authorList>
    </citation>
    <scope>NUCLEOTIDE SEQUENCE</scope>
    <source>
        <strain evidence="2">DSM 8771</strain>
    </source>
</reference>
<evidence type="ECO:0000256" key="1">
    <source>
        <dbReference type="SAM" id="Phobius"/>
    </source>
</evidence>
<name>A0AAD4AF69_9GAMM</name>
<keyword evidence="1" id="KW-1133">Transmembrane helix</keyword>
<gene>
    <name evidence="2" type="ORF">PCIT_b0944</name>
</gene>
<keyword evidence="1" id="KW-0472">Membrane</keyword>
<comment type="caution">
    <text evidence="2">The sequence shown here is derived from an EMBL/GenBank/DDBJ whole genome shotgun (WGS) entry which is preliminary data.</text>
</comment>
<keyword evidence="1" id="KW-0812">Transmembrane</keyword>
<sequence>MLTVPILSGLFRTNMSPQNKRLYLFLFYIILTELNGTLT</sequence>
<organism evidence="2 3">
    <name type="scientific">Pseudoalteromonas citrea</name>
    <dbReference type="NCBI Taxonomy" id="43655"/>
    <lineage>
        <taxon>Bacteria</taxon>
        <taxon>Pseudomonadati</taxon>
        <taxon>Pseudomonadota</taxon>
        <taxon>Gammaproteobacteria</taxon>
        <taxon>Alteromonadales</taxon>
        <taxon>Pseudoalteromonadaceae</taxon>
        <taxon>Pseudoalteromonas</taxon>
    </lineage>
</organism>